<protein>
    <submittedName>
        <fullName evidence="2">Uncharacterized protein</fullName>
    </submittedName>
</protein>
<dbReference type="PANTHER" id="PTHR43053:SF6">
    <property type="entry name" value="SITS-BINDING PROTEIN"/>
    <property type="match status" value="1"/>
</dbReference>
<comment type="caution">
    <text evidence="2">The sequence shown here is derived from an EMBL/GenBank/DDBJ whole genome shotgun (WGS) entry which is preliminary data.</text>
</comment>
<organism evidence="2 3">
    <name type="scientific">Scyliorhinus torazame</name>
    <name type="common">Cloudy catshark</name>
    <name type="synonym">Catulus torazame</name>
    <dbReference type="NCBI Taxonomy" id="75743"/>
    <lineage>
        <taxon>Eukaryota</taxon>
        <taxon>Metazoa</taxon>
        <taxon>Chordata</taxon>
        <taxon>Craniata</taxon>
        <taxon>Vertebrata</taxon>
        <taxon>Chondrichthyes</taxon>
        <taxon>Elasmobranchii</taxon>
        <taxon>Galeomorphii</taxon>
        <taxon>Galeoidea</taxon>
        <taxon>Carcharhiniformes</taxon>
        <taxon>Scyliorhinidae</taxon>
        <taxon>Scyliorhinus</taxon>
    </lineage>
</organism>
<keyword evidence="3" id="KW-1185">Reference proteome</keyword>
<evidence type="ECO:0000313" key="3">
    <source>
        <dbReference type="Proteomes" id="UP000288216"/>
    </source>
</evidence>
<keyword evidence="1" id="KW-0175">Coiled coil</keyword>
<dbReference type="Proteomes" id="UP000288216">
    <property type="component" value="Unassembled WGS sequence"/>
</dbReference>
<evidence type="ECO:0000313" key="2">
    <source>
        <dbReference type="EMBL" id="GCB67596.1"/>
    </source>
</evidence>
<dbReference type="OrthoDB" id="10070917at2759"/>
<feature type="coiled-coil region" evidence="1">
    <location>
        <begin position="118"/>
        <end position="145"/>
    </location>
</feature>
<dbReference type="STRING" id="75743.A0A401P3D2"/>
<gene>
    <name evidence="2" type="ORF">scyTo_0012161</name>
</gene>
<sequence>MYSQYWPINNADIDSQPFIISDLQDTPTGYGSVLERYFLGSTGVAVRIHQDVPLHVGITSRKWLCLGIPPSTEMVPLRYTVCVSDSLRTVHQQVGSMIPAAQSALPDTSILHFPFWRLQKSADVVQKLEHNLKTLSNKLKQHQLGYGLIDLSEQSTKLLFGEEHSLLDALGKIHTPQGRYLDLHQLKLSLTLSPYTSIDTYQFRTILQEGRERFWLSLPTTANASPAPALMKWRGKFAVKLNISNEESCDWFLAQALSLQRRTEVKYLTLEGGEGSPYIGQLQQHSWQLGSDKYITQFTLLAEKLGNATIISTATRAAHLPVFVRMAPRQSDWSYAGLKGLIPTVLHYSLLGYNFFIPDTVGNMAARGSQSDHSQ</sequence>
<name>A0A401P3D2_SCYTO</name>
<proteinExistence type="predicted"/>
<dbReference type="PANTHER" id="PTHR43053">
    <property type="entry name" value="GLYCOSIDASE FAMILY 31"/>
    <property type="match status" value="1"/>
</dbReference>
<dbReference type="AlphaFoldDB" id="A0A401P3D2"/>
<reference evidence="2 3" key="1">
    <citation type="journal article" date="2018" name="Nat. Ecol. Evol.">
        <title>Shark genomes provide insights into elasmobranch evolution and the origin of vertebrates.</title>
        <authorList>
            <person name="Hara Y"/>
            <person name="Yamaguchi K"/>
            <person name="Onimaru K"/>
            <person name="Kadota M"/>
            <person name="Koyanagi M"/>
            <person name="Keeley SD"/>
            <person name="Tatsumi K"/>
            <person name="Tanaka K"/>
            <person name="Motone F"/>
            <person name="Kageyama Y"/>
            <person name="Nozu R"/>
            <person name="Adachi N"/>
            <person name="Nishimura O"/>
            <person name="Nakagawa R"/>
            <person name="Tanegashima C"/>
            <person name="Kiyatake I"/>
            <person name="Matsumoto R"/>
            <person name="Murakumo K"/>
            <person name="Nishida K"/>
            <person name="Terakita A"/>
            <person name="Kuratani S"/>
            <person name="Sato K"/>
            <person name="Hyodo S Kuraku.S."/>
        </authorList>
    </citation>
    <scope>NUCLEOTIDE SEQUENCE [LARGE SCALE GENOMIC DNA]</scope>
</reference>
<accession>A0A401P3D2</accession>
<dbReference type="EMBL" id="BFAA01005788">
    <property type="protein sequence ID" value="GCB67596.1"/>
    <property type="molecule type" value="Genomic_DNA"/>
</dbReference>
<dbReference type="OMA" id="RLEYTIC"/>
<dbReference type="InterPro" id="IPR050985">
    <property type="entry name" value="Alpha-glycosidase_related"/>
</dbReference>
<evidence type="ECO:0000256" key="1">
    <source>
        <dbReference type="SAM" id="Coils"/>
    </source>
</evidence>